<dbReference type="EnsemblPlants" id="AUR62044086-RA">
    <property type="protein sequence ID" value="AUR62044086-RA:cds"/>
    <property type="gene ID" value="AUR62044086"/>
</dbReference>
<evidence type="ECO:0000256" key="1">
    <source>
        <dbReference type="SAM" id="Phobius"/>
    </source>
</evidence>
<dbReference type="SMR" id="A0A803ND95"/>
<keyword evidence="1" id="KW-1133">Transmembrane helix</keyword>
<protein>
    <recommendedName>
        <fullName evidence="2">DUF4220 domain-containing protein</fullName>
    </recommendedName>
</protein>
<organism evidence="3 4">
    <name type="scientific">Chenopodium quinoa</name>
    <name type="common">Quinoa</name>
    <dbReference type="NCBI Taxonomy" id="63459"/>
    <lineage>
        <taxon>Eukaryota</taxon>
        <taxon>Viridiplantae</taxon>
        <taxon>Streptophyta</taxon>
        <taxon>Embryophyta</taxon>
        <taxon>Tracheophyta</taxon>
        <taxon>Spermatophyta</taxon>
        <taxon>Magnoliopsida</taxon>
        <taxon>eudicotyledons</taxon>
        <taxon>Gunneridae</taxon>
        <taxon>Pentapetalae</taxon>
        <taxon>Caryophyllales</taxon>
        <taxon>Chenopodiaceae</taxon>
        <taxon>Chenopodioideae</taxon>
        <taxon>Atripliceae</taxon>
        <taxon>Chenopodium</taxon>
    </lineage>
</organism>
<dbReference type="Pfam" id="PF13968">
    <property type="entry name" value="DUF4220"/>
    <property type="match status" value="1"/>
</dbReference>
<dbReference type="InterPro" id="IPR007658">
    <property type="entry name" value="DUF594"/>
</dbReference>
<dbReference type="PANTHER" id="PTHR31325">
    <property type="entry name" value="OS01G0798800 PROTEIN-RELATED"/>
    <property type="match status" value="1"/>
</dbReference>
<sequence length="692" mass="80200">MAGMLVTMERRRLMELIPETIRKFWKIWQLRFLVFVSLFLQIALISLGKVRKRHGKPVLRFIIWSAYLLADWVATLGLGVILNRVQEHPNKDAPIDDDLISFWAPFLLLHLGGPDTITAYSLEDNQLWQRRVLELVTQLSVVVYILIVAWPGKSFLSLLTMLMLLAGVVKFGERIYSLRSASTDQFRFSQMTEPEPGPNYSKFMEEFTLKKAEGFYMRAIEVIETPLPTHASISISNENEDLVLKACDLFRTFKRLFVDLILSFQDRDKSQRVFHNLGYEKAFEVIEIELGFAYDVFYTKAPVAYNRRGHIFRLFTLLATLSSLVAFIVIHRVKKDHYNKVDLIITYLLLVVAIILEICSYLILLFSDWSDHWVKKHYKQSIISSSRHLFRVPRKEVPRKRWSNSIAQYSIQIFCREQKSSKFPQFLKLLMAENKVDELYYLTYTGVSNDLKDLIFEYFSKISKSGDKSQFSALCTSRGKRVLDGKDCSDLNWSTTEIEFDQSILLWHIATDLCYHIDDGSTNLGEEINSERTESKHMSEYMMYLLALRPFMLPMGIGMIRLRDTCAEARDFFKEQRQQPNKAQACRMLLRVNTEIQPGKVKGDRSKSVLFDACRLATELLSKKGQAWEIISQVWVEILAYAACHCRGTHHAQQLRKGGEFLTHVWLLMAHLGITEQFQISQGHARAKLGAK</sequence>
<accession>A0A803ND95</accession>
<proteinExistence type="predicted"/>
<keyword evidence="1" id="KW-0812">Transmembrane</keyword>
<reference evidence="3" key="2">
    <citation type="submission" date="2021-03" db="UniProtKB">
        <authorList>
            <consortium name="EnsemblPlants"/>
        </authorList>
    </citation>
    <scope>IDENTIFICATION</scope>
</reference>
<gene>
    <name evidence="3" type="primary">LOC110684723</name>
</gene>
<evidence type="ECO:0000259" key="2">
    <source>
        <dbReference type="Pfam" id="PF13968"/>
    </source>
</evidence>
<feature type="transmembrane region" description="Helical" evidence="1">
    <location>
        <begin position="155"/>
        <end position="172"/>
    </location>
</feature>
<reference evidence="3" key="1">
    <citation type="journal article" date="2017" name="Nature">
        <title>The genome of Chenopodium quinoa.</title>
        <authorList>
            <person name="Jarvis D.E."/>
            <person name="Ho Y.S."/>
            <person name="Lightfoot D.J."/>
            <person name="Schmoeckel S.M."/>
            <person name="Li B."/>
            <person name="Borm T.J.A."/>
            <person name="Ohyanagi H."/>
            <person name="Mineta K."/>
            <person name="Michell C.T."/>
            <person name="Saber N."/>
            <person name="Kharbatia N.M."/>
            <person name="Rupper R.R."/>
            <person name="Sharp A.R."/>
            <person name="Dally N."/>
            <person name="Boughton B.A."/>
            <person name="Woo Y.H."/>
            <person name="Gao G."/>
            <person name="Schijlen E.G.W.M."/>
            <person name="Guo X."/>
            <person name="Momin A.A."/>
            <person name="Negrao S."/>
            <person name="Al-Babili S."/>
            <person name="Gehring C."/>
            <person name="Roessner U."/>
            <person name="Jung C."/>
            <person name="Murphy K."/>
            <person name="Arold S.T."/>
            <person name="Gojobori T."/>
            <person name="van der Linden C.G."/>
            <person name="van Loo E.N."/>
            <person name="Jellen E.N."/>
            <person name="Maughan P.J."/>
            <person name="Tester M."/>
        </authorList>
    </citation>
    <scope>NUCLEOTIDE SEQUENCE [LARGE SCALE GENOMIC DNA]</scope>
    <source>
        <strain evidence="3">cv. PI 614886</strain>
    </source>
</reference>
<feature type="domain" description="DUF4220" evidence="2">
    <location>
        <begin position="64"/>
        <end position="411"/>
    </location>
</feature>
<evidence type="ECO:0000313" key="3">
    <source>
        <dbReference type="EnsemblPlants" id="AUR62044086-RA:cds"/>
    </source>
</evidence>
<dbReference type="AlphaFoldDB" id="A0A803ND95"/>
<feature type="transmembrane region" description="Helical" evidence="1">
    <location>
        <begin position="343"/>
        <end position="366"/>
    </location>
</feature>
<dbReference type="InterPro" id="IPR025315">
    <property type="entry name" value="DUF4220"/>
</dbReference>
<keyword evidence="4" id="KW-1185">Reference proteome</keyword>
<evidence type="ECO:0000313" key="4">
    <source>
        <dbReference type="Proteomes" id="UP000596660"/>
    </source>
</evidence>
<dbReference type="Proteomes" id="UP000596660">
    <property type="component" value="Unplaced"/>
</dbReference>
<dbReference type="Pfam" id="PF04578">
    <property type="entry name" value="DUF594"/>
    <property type="match status" value="1"/>
</dbReference>
<feature type="transmembrane region" description="Helical" evidence="1">
    <location>
        <begin position="28"/>
        <end position="47"/>
    </location>
</feature>
<feature type="transmembrane region" description="Helical" evidence="1">
    <location>
        <begin position="311"/>
        <end position="331"/>
    </location>
</feature>
<feature type="transmembrane region" description="Helical" evidence="1">
    <location>
        <begin position="59"/>
        <end position="82"/>
    </location>
</feature>
<name>A0A803ND95_CHEQI</name>
<dbReference type="OMA" id="TWNEWAL"/>
<keyword evidence="1" id="KW-0472">Membrane</keyword>
<dbReference type="Gramene" id="AUR62044086-RA">
    <property type="protein sequence ID" value="AUR62044086-RA:cds"/>
    <property type="gene ID" value="AUR62044086"/>
</dbReference>